<dbReference type="AlphaFoldDB" id="A0A1Y6BYK4"/>
<reference evidence="2" key="1">
    <citation type="submission" date="2017-04" db="EMBL/GenBank/DDBJ databases">
        <authorList>
            <person name="Varghese N."/>
            <person name="Submissions S."/>
        </authorList>
    </citation>
    <scope>NUCLEOTIDE SEQUENCE [LARGE SCALE GENOMIC DNA]</scope>
    <source>
        <strain evidence="2">RKEM611</strain>
    </source>
</reference>
<protein>
    <submittedName>
        <fullName evidence="1">Uncharacterized protein</fullName>
    </submittedName>
</protein>
<sequence length="39" mass="4332">MEINVAQPEEVLGITFKPSGNDRVPYPLFVRAEEVITTA</sequence>
<dbReference type="Proteomes" id="UP000192907">
    <property type="component" value="Unassembled WGS sequence"/>
</dbReference>
<name>A0A1Y6BYK4_9BACT</name>
<proteinExistence type="predicted"/>
<dbReference type="EMBL" id="FWZT01000010">
    <property type="protein sequence ID" value="SMF34767.1"/>
    <property type="molecule type" value="Genomic_DNA"/>
</dbReference>
<gene>
    <name evidence="1" type="ORF">SAMN06296036_110160</name>
</gene>
<keyword evidence="2" id="KW-1185">Reference proteome</keyword>
<dbReference type="STRING" id="1513793.SAMN06296036_110160"/>
<organism evidence="1 2">
    <name type="scientific">Pseudobacteriovorax antillogorgiicola</name>
    <dbReference type="NCBI Taxonomy" id="1513793"/>
    <lineage>
        <taxon>Bacteria</taxon>
        <taxon>Pseudomonadati</taxon>
        <taxon>Bdellovibrionota</taxon>
        <taxon>Oligoflexia</taxon>
        <taxon>Oligoflexales</taxon>
        <taxon>Pseudobacteriovoracaceae</taxon>
        <taxon>Pseudobacteriovorax</taxon>
    </lineage>
</organism>
<evidence type="ECO:0000313" key="2">
    <source>
        <dbReference type="Proteomes" id="UP000192907"/>
    </source>
</evidence>
<evidence type="ECO:0000313" key="1">
    <source>
        <dbReference type="EMBL" id="SMF34767.1"/>
    </source>
</evidence>
<accession>A0A1Y6BYK4</accession>